<dbReference type="Proteomes" id="UP000807716">
    <property type="component" value="Unassembled WGS sequence"/>
</dbReference>
<protein>
    <submittedName>
        <fullName evidence="2">Uncharacterized protein</fullName>
    </submittedName>
</protein>
<feature type="compositionally biased region" description="Low complexity" evidence="1">
    <location>
        <begin position="93"/>
        <end position="105"/>
    </location>
</feature>
<reference evidence="2" key="1">
    <citation type="journal article" date="2020" name="Fungal Divers.">
        <title>Resolving the Mortierellaceae phylogeny through synthesis of multi-gene phylogenetics and phylogenomics.</title>
        <authorList>
            <person name="Vandepol N."/>
            <person name="Liber J."/>
            <person name="Desiro A."/>
            <person name="Na H."/>
            <person name="Kennedy M."/>
            <person name="Barry K."/>
            <person name="Grigoriev I.V."/>
            <person name="Miller A.N."/>
            <person name="O'Donnell K."/>
            <person name="Stajich J.E."/>
            <person name="Bonito G."/>
        </authorList>
    </citation>
    <scope>NUCLEOTIDE SEQUENCE</scope>
    <source>
        <strain evidence="2">BC1065</strain>
    </source>
</reference>
<sequence>MSSVNCVNAPASNSVTNASDPSHINNLVAAITALTLDPAAAARYNPTNMSMNDLATAVNALTLDSAKTESTSSLAEASLIHELARAIGALSTIDTSTSSKSSTPSAREMTQKPARAERRFCPMTRPTPKRSHHPAPTPTLV</sequence>
<evidence type="ECO:0000313" key="3">
    <source>
        <dbReference type="Proteomes" id="UP000807716"/>
    </source>
</evidence>
<comment type="caution">
    <text evidence="2">The sequence shown here is derived from an EMBL/GenBank/DDBJ whole genome shotgun (WGS) entry which is preliminary data.</text>
</comment>
<accession>A0A9P6UB22</accession>
<dbReference type="AlphaFoldDB" id="A0A9P6UB22"/>
<evidence type="ECO:0000313" key="2">
    <source>
        <dbReference type="EMBL" id="KAG0267216.1"/>
    </source>
</evidence>
<feature type="region of interest" description="Disordered" evidence="1">
    <location>
        <begin position="93"/>
        <end position="141"/>
    </location>
</feature>
<organism evidence="2 3">
    <name type="scientific">Actinomortierella ambigua</name>
    <dbReference type="NCBI Taxonomy" id="1343610"/>
    <lineage>
        <taxon>Eukaryota</taxon>
        <taxon>Fungi</taxon>
        <taxon>Fungi incertae sedis</taxon>
        <taxon>Mucoromycota</taxon>
        <taxon>Mortierellomycotina</taxon>
        <taxon>Mortierellomycetes</taxon>
        <taxon>Mortierellales</taxon>
        <taxon>Mortierellaceae</taxon>
        <taxon>Actinomortierella</taxon>
    </lineage>
</organism>
<dbReference type="EMBL" id="JAAAJB010000079">
    <property type="protein sequence ID" value="KAG0267216.1"/>
    <property type="molecule type" value="Genomic_DNA"/>
</dbReference>
<gene>
    <name evidence="2" type="ORF">DFQ27_008997</name>
</gene>
<evidence type="ECO:0000256" key="1">
    <source>
        <dbReference type="SAM" id="MobiDB-lite"/>
    </source>
</evidence>
<feature type="region of interest" description="Disordered" evidence="1">
    <location>
        <begin position="1"/>
        <end position="20"/>
    </location>
</feature>
<name>A0A9P6UB22_9FUNG</name>
<proteinExistence type="predicted"/>
<keyword evidence="3" id="KW-1185">Reference proteome</keyword>